<feature type="region of interest" description="Disordered" evidence="1">
    <location>
        <begin position="161"/>
        <end position="212"/>
    </location>
</feature>
<evidence type="ECO:0000313" key="3">
    <source>
        <dbReference type="EMBL" id="AKO52859.1"/>
    </source>
</evidence>
<gene>
    <name evidence="3" type="ORF">ABA45_10985</name>
</gene>
<feature type="compositionally biased region" description="Low complexity" evidence="1">
    <location>
        <begin position="173"/>
        <end position="187"/>
    </location>
</feature>
<dbReference type="PATRIC" id="fig|330734.3.peg.2306"/>
<evidence type="ECO:0000256" key="1">
    <source>
        <dbReference type="SAM" id="MobiDB-lite"/>
    </source>
</evidence>
<dbReference type="KEGG" id="mpq:ABA45_10985"/>
<dbReference type="AlphaFoldDB" id="A0A0H4I1N7"/>
<proteinExistence type="predicted"/>
<dbReference type="EMBL" id="CP011494">
    <property type="protein sequence ID" value="AKO52859.1"/>
    <property type="molecule type" value="Genomic_DNA"/>
</dbReference>
<dbReference type="RefSeq" id="WP_048386089.1">
    <property type="nucleotide sequence ID" value="NZ_CP011494.1"/>
</dbReference>
<feature type="transmembrane region" description="Helical" evidence="2">
    <location>
        <begin position="128"/>
        <end position="146"/>
    </location>
</feature>
<accession>A0A0H4I1N7</accession>
<keyword evidence="2" id="KW-0472">Membrane</keyword>
<keyword evidence="2" id="KW-0812">Transmembrane</keyword>
<dbReference type="Proteomes" id="UP000036406">
    <property type="component" value="Chromosome"/>
</dbReference>
<reference evidence="3 4" key="1">
    <citation type="submission" date="2015-05" db="EMBL/GenBank/DDBJ databases">
        <title>Complete genome of Marinobacter psychrophilus strain 20041T isolated from sea-ice of the Canadian Basin.</title>
        <authorList>
            <person name="Song L."/>
            <person name="Ren L."/>
            <person name="Yu Y."/>
            <person name="Wang X."/>
        </authorList>
    </citation>
    <scope>NUCLEOTIDE SEQUENCE [LARGE SCALE GENOMIC DNA]</scope>
    <source>
        <strain evidence="3 4">20041</strain>
    </source>
</reference>
<keyword evidence="4" id="KW-1185">Reference proteome</keyword>
<dbReference type="InterPro" id="IPR011088">
    <property type="entry name" value="Phage_phiNM3_A0EWY4"/>
</dbReference>
<dbReference type="STRING" id="330734.ABA45_10985"/>
<sequence length="212" mass="23630">MKKLKIILIGCCLIVMGLALHYVLPRVSVVEVVGVEVKRTDVEVGTRDVYMIQTRLIGSDNVRVFRNEDAWLYFKINSANLQTQAAVFAREENGTAVAVRHYGWRLPLFSMFPNATSAWPVEPGYRHIPIFNIVILVFLLGLAFIARRVFKRASGKLTELRARHTPGRADNVPSSSPSSSSKSSPASDAGHDEWLQSDQQTSSRSDKSGRDD</sequence>
<dbReference type="Pfam" id="PF07509">
    <property type="entry name" value="DUF1523"/>
    <property type="match status" value="1"/>
</dbReference>
<evidence type="ECO:0000313" key="4">
    <source>
        <dbReference type="Proteomes" id="UP000036406"/>
    </source>
</evidence>
<feature type="transmembrane region" description="Helical" evidence="2">
    <location>
        <begin position="7"/>
        <end position="24"/>
    </location>
</feature>
<keyword evidence="2" id="KW-1133">Transmembrane helix</keyword>
<protein>
    <recommendedName>
        <fullName evidence="5">DUF1523 family protein</fullName>
    </recommendedName>
</protein>
<evidence type="ECO:0000256" key="2">
    <source>
        <dbReference type="SAM" id="Phobius"/>
    </source>
</evidence>
<evidence type="ECO:0008006" key="5">
    <source>
        <dbReference type="Google" id="ProtNLM"/>
    </source>
</evidence>
<organism evidence="3 4">
    <name type="scientific">Marinobacter psychrophilus</name>
    <dbReference type="NCBI Taxonomy" id="330734"/>
    <lineage>
        <taxon>Bacteria</taxon>
        <taxon>Pseudomonadati</taxon>
        <taxon>Pseudomonadota</taxon>
        <taxon>Gammaproteobacteria</taxon>
        <taxon>Pseudomonadales</taxon>
        <taxon>Marinobacteraceae</taxon>
        <taxon>Marinobacter</taxon>
    </lineage>
</organism>
<name>A0A0H4I1N7_9GAMM</name>